<gene>
    <name evidence="3" type="ORF">L3X39_01580</name>
</gene>
<keyword evidence="1" id="KW-0732">Signal</keyword>
<sequence>MNRLTFLLLFLLNIFWCYAQDSVVKEVDSLYKEDQFYAGVTYNLLGKQSNDLSQSGFSLGFHLGFIKDMPINEQRNVAIGIGLGYSANSFNQNLLINKDSNGNYTYEILDNSSFTKNKFSNHLIEIPFEFRWRTSTPTNYNFWRIYTGFKFGYAFANTSKYRGELGSIKYSNNQDFNEFQYGLTLSIGYNTWNLYVYYALNPILSNNAKLNGNNIDVNAVKIGLMFYIL</sequence>
<feature type="chain" id="PRO_5045719910" evidence="1">
    <location>
        <begin position="20"/>
        <end position="229"/>
    </location>
</feature>
<feature type="signal peptide" evidence="1">
    <location>
        <begin position="1"/>
        <end position="19"/>
    </location>
</feature>
<dbReference type="Proteomes" id="UP001200022">
    <property type="component" value="Unassembled WGS sequence"/>
</dbReference>
<evidence type="ECO:0000313" key="3">
    <source>
        <dbReference type="EMBL" id="MCF7559312.1"/>
    </source>
</evidence>
<organism evidence="3 4">
    <name type="scientific">Flaviramulus multivorans</name>
    <dbReference type="NCBI Taxonomy" id="1304750"/>
    <lineage>
        <taxon>Bacteria</taxon>
        <taxon>Pseudomonadati</taxon>
        <taxon>Bacteroidota</taxon>
        <taxon>Flavobacteriia</taxon>
        <taxon>Flavobacteriales</taxon>
        <taxon>Flavobacteriaceae</taxon>
        <taxon>Flaviramulus</taxon>
    </lineage>
</organism>
<dbReference type="InterPro" id="IPR025665">
    <property type="entry name" value="Beta-barrel_OMP_2"/>
</dbReference>
<keyword evidence="4" id="KW-1185">Reference proteome</keyword>
<feature type="domain" description="Outer membrane protein beta-barrel" evidence="2">
    <location>
        <begin position="30"/>
        <end position="204"/>
    </location>
</feature>
<protein>
    <submittedName>
        <fullName evidence="3">PorT family protein</fullName>
    </submittedName>
</protein>
<dbReference type="Pfam" id="PF13568">
    <property type="entry name" value="OMP_b-brl_2"/>
    <property type="match status" value="1"/>
</dbReference>
<accession>A0ABS9IGK5</accession>
<dbReference type="RefSeq" id="WP_237229672.1">
    <property type="nucleotide sequence ID" value="NZ_JAKKDV010000001.1"/>
</dbReference>
<reference evidence="3 4" key="1">
    <citation type="submission" date="2022-01" db="EMBL/GenBank/DDBJ databases">
        <title>Draft genome sequence of Sabulilitoribacter multivorans KCTC 32326.</title>
        <authorList>
            <person name="Oh J.-S."/>
        </authorList>
    </citation>
    <scope>NUCLEOTIDE SEQUENCE [LARGE SCALE GENOMIC DNA]</scope>
    <source>
        <strain evidence="3 4">M-M16</strain>
    </source>
</reference>
<evidence type="ECO:0000256" key="1">
    <source>
        <dbReference type="SAM" id="SignalP"/>
    </source>
</evidence>
<dbReference type="EMBL" id="JAKKDV010000001">
    <property type="protein sequence ID" value="MCF7559312.1"/>
    <property type="molecule type" value="Genomic_DNA"/>
</dbReference>
<evidence type="ECO:0000259" key="2">
    <source>
        <dbReference type="Pfam" id="PF13568"/>
    </source>
</evidence>
<name>A0ABS9IGK5_9FLAO</name>
<evidence type="ECO:0000313" key="4">
    <source>
        <dbReference type="Proteomes" id="UP001200022"/>
    </source>
</evidence>
<comment type="caution">
    <text evidence="3">The sequence shown here is derived from an EMBL/GenBank/DDBJ whole genome shotgun (WGS) entry which is preliminary data.</text>
</comment>
<proteinExistence type="predicted"/>